<evidence type="ECO:0000256" key="8">
    <source>
        <dbReference type="ARBA" id="ARBA00051897"/>
    </source>
</evidence>
<feature type="region of interest" description="Disordered" evidence="11">
    <location>
        <begin position="55"/>
        <end position="81"/>
    </location>
</feature>
<dbReference type="PANTHER" id="PTHR10631:SF3">
    <property type="entry name" value="TRNA (GUANINE(26)-N(2))-DIMETHYLTRANSFERASE"/>
    <property type="match status" value="1"/>
</dbReference>
<keyword evidence="3 10" id="KW-0808">Transferase</keyword>
<keyword evidence="5 10" id="KW-0819">tRNA processing</keyword>
<comment type="similarity">
    <text evidence="10">Belongs to the class I-like SAM-binding methyltransferase superfamily. Trm1 family.</text>
</comment>
<keyword evidence="6 10" id="KW-0694">RNA-binding</keyword>
<comment type="catalytic activity">
    <reaction evidence="8 10">
        <text>guanosine(26) in tRNA + 2 S-adenosyl-L-methionine = N(2)-dimethylguanosine(26) in tRNA + 2 S-adenosyl-L-homocysteine + 2 H(+)</text>
        <dbReference type="Rhea" id="RHEA:43140"/>
        <dbReference type="Rhea" id="RHEA-COMP:10359"/>
        <dbReference type="Rhea" id="RHEA-COMP:10360"/>
        <dbReference type="ChEBI" id="CHEBI:15378"/>
        <dbReference type="ChEBI" id="CHEBI:57856"/>
        <dbReference type="ChEBI" id="CHEBI:59789"/>
        <dbReference type="ChEBI" id="CHEBI:74269"/>
        <dbReference type="ChEBI" id="CHEBI:74513"/>
        <dbReference type="EC" id="2.1.1.216"/>
    </reaction>
</comment>
<dbReference type="PROSITE" id="PS51626">
    <property type="entry name" value="SAM_MT_TRM1"/>
    <property type="match status" value="1"/>
</dbReference>
<dbReference type="InterPro" id="IPR042296">
    <property type="entry name" value="tRNA_met_Trm1_C"/>
</dbReference>
<dbReference type="Gene3D" id="3.30.56.70">
    <property type="entry name" value="N2,N2-dimethylguanosine tRNA methyltransferase, C-terminal domain"/>
    <property type="match status" value="1"/>
</dbReference>
<dbReference type="Proteomes" id="UP000639338">
    <property type="component" value="Unassembled WGS sequence"/>
</dbReference>
<feature type="compositionally biased region" description="Basic and acidic residues" evidence="11">
    <location>
        <begin position="509"/>
        <end position="522"/>
    </location>
</feature>
<keyword evidence="13" id="KW-1185">Reference proteome</keyword>
<evidence type="ECO:0000313" key="13">
    <source>
        <dbReference type="Proteomes" id="UP000639338"/>
    </source>
</evidence>
<dbReference type="GO" id="GO:0002940">
    <property type="term" value="P:tRNA N2-guanine methylation"/>
    <property type="evidence" value="ECO:0007669"/>
    <property type="project" value="TreeGrafter"/>
</dbReference>
<dbReference type="AlphaFoldDB" id="A0A835CPT0"/>
<evidence type="ECO:0000256" key="5">
    <source>
        <dbReference type="ARBA" id="ARBA00022694"/>
    </source>
</evidence>
<name>A0A835CPT0_APHGI</name>
<evidence type="ECO:0000256" key="7">
    <source>
        <dbReference type="ARBA" id="ARBA00039099"/>
    </source>
</evidence>
<dbReference type="GO" id="GO:0000049">
    <property type="term" value="F:tRNA binding"/>
    <property type="evidence" value="ECO:0007669"/>
    <property type="project" value="UniProtKB-UniRule"/>
</dbReference>
<sequence length="542" mass="61195">MENTEVDKTNCKIIKEGQAEILVLEKNVFYNPVQEFNRDLSVAVLNLFAKEKHQELTDKENKKSSTIEKDEKENLQEQPESQNGIRILEALSATGLRSIRYAKEVPHVKQIIANDISEKAVESIKKNILHNKVENLITPSHEDATMVMYESRKNRFDAVDLDPYGCPSIFLDGAVQSVSNGGLLLVTATDMAVLAGNSPETCYVKYGAVSLKSKCCHEMALRILLQHISSHAGRYGRYIVPQLSISVDFYIRVFVRVYSGQIKCKNNTSNLGMIYQCKGCESMTTQPLGIKKGNAYRLPTGPPVDQICKYCKNHKHHIGGPIWLGQLHDKLFVQSLVDSIDDMKLGTQKRLEGVLNVVLEELDTPLYYALDRVMSIVRCDTPAMVKFRSALLNAGYQVSYSHANKISIKTDAPNDIIWDIVRAWEKLHPAKRDRLEKTSAALGILETESTKEISFDLHPLANPESRKMHLSRFQLNPTANWGPGARSTTMIDSNTVLSKTKKNQNKNFNKRERNNSNEKQEIENISTDDFQPSKKEKIDNII</sequence>
<feature type="compositionally biased region" description="Basic and acidic residues" evidence="11">
    <location>
        <begin position="55"/>
        <end position="75"/>
    </location>
</feature>
<dbReference type="Gene3D" id="3.40.50.150">
    <property type="entry name" value="Vaccinia Virus protein VP39"/>
    <property type="match status" value="1"/>
</dbReference>
<gene>
    <name evidence="12" type="ORF">HCN44_008948</name>
</gene>
<evidence type="ECO:0000256" key="9">
    <source>
        <dbReference type="ARBA" id="ARBA00074266"/>
    </source>
</evidence>
<evidence type="ECO:0000256" key="11">
    <source>
        <dbReference type="SAM" id="MobiDB-lite"/>
    </source>
</evidence>
<dbReference type="EC" id="2.1.1.216" evidence="7 10"/>
<evidence type="ECO:0000256" key="6">
    <source>
        <dbReference type="ARBA" id="ARBA00022884"/>
    </source>
</evidence>
<dbReference type="InterPro" id="IPR002905">
    <property type="entry name" value="Trm1"/>
</dbReference>
<feature type="compositionally biased region" description="Basic and acidic residues" evidence="11">
    <location>
        <begin position="531"/>
        <end position="542"/>
    </location>
</feature>
<accession>A0A835CPT0</accession>
<evidence type="ECO:0000313" key="12">
    <source>
        <dbReference type="EMBL" id="KAF7991577.1"/>
    </source>
</evidence>
<feature type="compositionally biased region" description="Polar residues" evidence="11">
    <location>
        <begin position="486"/>
        <end position="497"/>
    </location>
</feature>
<dbReference type="GO" id="GO:0005634">
    <property type="term" value="C:nucleus"/>
    <property type="evidence" value="ECO:0007669"/>
    <property type="project" value="TreeGrafter"/>
</dbReference>
<dbReference type="NCBIfam" id="TIGR00308">
    <property type="entry name" value="TRM1"/>
    <property type="match status" value="1"/>
</dbReference>
<dbReference type="SUPFAM" id="SSF53335">
    <property type="entry name" value="S-adenosyl-L-methionine-dependent methyltransferases"/>
    <property type="match status" value="1"/>
</dbReference>
<dbReference type="PANTHER" id="PTHR10631">
    <property type="entry name" value="N 2 ,N 2 -DIMETHYLGUANOSINE TRNA METHYLTRANSFERASE"/>
    <property type="match status" value="1"/>
</dbReference>
<dbReference type="EMBL" id="JACMRX010000004">
    <property type="protein sequence ID" value="KAF7991577.1"/>
    <property type="molecule type" value="Genomic_DNA"/>
</dbReference>
<keyword evidence="4 10" id="KW-0949">S-adenosyl-L-methionine</keyword>
<organism evidence="12 13">
    <name type="scientific">Aphidius gifuensis</name>
    <name type="common">Parasitoid wasp</name>
    <dbReference type="NCBI Taxonomy" id="684658"/>
    <lineage>
        <taxon>Eukaryota</taxon>
        <taxon>Metazoa</taxon>
        <taxon>Ecdysozoa</taxon>
        <taxon>Arthropoda</taxon>
        <taxon>Hexapoda</taxon>
        <taxon>Insecta</taxon>
        <taxon>Pterygota</taxon>
        <taxon>Neoptera</taxon>
        <taxon>Endopterygota</taxon>
        <taxon>Hymenoptera</taxon>
        <taxon>Apocrita</taxon>
        <taxon>Ichneumonoidea</taxon>
        <taxon>Braconidae</taxon>
        <taxon>Aphidiinae</taxon>
        <taxon>Aphidius</taxon>
    </lineage>
</organism>
<dbReference type="GO" id="GO:0160104">
    <property type="term" value="F:tRNA (guanine(26)-N2)-dimethyltransferase activity"/>
    <property type="evidence" value="ECO:0007669"/>
    <property type="project" value="UniProtKB-UniRule"/>
</dbReference>
<comment type="caution">
    <text evidence="12">The sequence shown here is derived from an EMBL/GenBank/DDBJ whole genome shotgun (WGS) entry which is preliminary data.</text>
</comment>
<feature type="region of interest" description="Disordered" evidence="11">
    <location>
        <begin position="479"/>
        <end position="542"/>
    </location>
</feature>
<dbReference type="Pfam" id="PF02005">
    <property type="entry name" value="TRM"/>
    <property type="match status" value="1"/>
</dbReference>
<dbReference type="FunFam" id="3.40.50.150:FF:000051">
    <property type="entry name" value="tRNA (guanine(26)-N(2))-dimethyltransferase"/>
    <property type="match status" value="1"/>
</dbReference>
<reference evidence="12 13" key="1">
    <citation type="submission" date="2020-08" db="EMBL/GenBank/DDBJ databases">
        <title>Aphidius gifuensis genome sequencing and assembly.</title>
        <authorList>
            <person name="Du Z."/>
        </authorList>
    </citation>
    <scope>NUCLEOTIDE SEQUENCE [LARGE SCALE GENOMIC DNA]</scope>
    <source>
        <strain evidence="12">YNYX2018</strain>
        <tissue evidence="12">Adults</tissue>
    </source>
</reference>
<evidence type="ECO:0000256" key="10">
    <source>
        <dbReference type="PROSITE-ProRule" id="PRU00958"/>
    </source>
</evidence>
<keyword evidence="2 10" id="KW-0489">Methyltransferase</keyword>
<dbReference type="InterPro" id="IPR029063">
    <property type="entry name" value="SAM-dependent_MTases_sf"/>
</dbReference>
<evidence type="ECO:0000256" key="3">
    <source>
        <dbReference type="ARBA" id="ARBA00022679"/>
    </source>
</evidence>
<dbReference type="OrthoDB" id="6349953at2759"/>
<dbReference type="CDD" id="cd02440">
    <property type="entry name" value="AdoMet_MTases"/>
    <property type="match status" value="1"/>
</dbReference>
<evidence type="ECO:0000256" key="2">
    <source>
        <dbReference type="ARBA" id="ARBA00022603"/>
    </source>
</evidence>
<keyword evidence="1 10" id="KW-0820">tRNA-binding</keyword>
<evidence type="ECO:0000256" key="1">
    <source>
        <dbReference type="ARBA" id="ARBA00022555"/>
    </source>
</evidence>
<evidence type="ECO:0000256" key="4">
    <source>
        <dbReference type="ARBA" id="ARBA00022691"/>
    </source>
</evidence>
<proteinExistence type="inferred from homology"/>
<protein>
    <recommendedName>
        <fullName evidence="9 10">tRNA (guanine(26)-N(2))-dimethyltransferase</fullName>
        <ecNumber evidence="7 10">2.1.1.216</ecNumber>
    </recommendedName>
</protein>
<dbReference type="FunFam" id="3.30.56.70:FF:000001">
    <property type="entry name" value="tRNA (guanine(26)-N(2))-dimethyltransferase"/>
    <property type="match status" value="1"/>
</dbReference>